<keyword evidence="4" id="KW-0104">Cadmium</keyword>
<keyword evidence="11 15" id="KW-1133">Transmembrane helix</keyword>
<dbReference type="InterPro" id="IPR027256">
    <property type="entry name" value="P-typ_ATPase_IB"/>
</dbReference>
<gene>
    <name evidence="17" type="primary">cadA</name>
    <name evidence="17" type="ORF">IC227_08295</name>
</gene>
<dbReference type="Pfam" id="PF00702">
    <property type="entry name" value="Hydrolase"/>
    <property type="match status" value="1"/>
</dbReference>
<dbReference type="SUPFAM" id="SSF81653">
    <property type="entry name" value="Calcium ATPase, transduction domain A"/>
    <property type="match status" value="1"/>
</dbReference>
<evidence type="ECO:0000256" key="12">
    <source>
        <dbReference type="ARBA" id="ARBA00023136"/>
    </source>
</evidence>
<dbReference type="CDD" id="cd00371">
    <property type="entry name" value="HMA"/>
    <property type="match status" value="1"/>
</dbReference>
<dbReference type="Proteomes" id="UP000637757">
    <property type="component" value="Unassembled WGS sequence"/>
</dbReference>
<dbReference type="InterPro" id="IPR017969">
    <property type="entry name" value="Heavy-metal-associated_CS"/>
</dbReference>
<organism evidence="17 18">
    <name type="scientific">Enterococcus lacertideformus</name>
    <dbReference type="NCBI Taxonomy" id="2771493"/>
    <lineage>
        <taxon>Bacteria</taxon>
        <taxon>Bacillati</taxon>
        <taxon>Bacillota</taxon>
        <taxon>Bacilli</taxon>
        <taxon>Lactobacillales</taxon>
        <taxon>Enterococcaceae</taxon>
        <taxon>Enterococcus</taxon>
    </lineage>
</organism>
<accession>A0A931B0T1</accession>
<dbReference type="SUPFAM" id="SSF81665">
    <property type="entry name" value="Calcium ATPase, transmembrane domain M"/>
    <property type="match status" value="1"/>
</dbReference>
<feature type="domain" description="HMA" evidence="16">
    <location>
        <begin position="1"/>
        <end position="64"/>
    </location>
</feature>
<dbReference type="AlphaFoldDB" id="A0A931B0T1"/>
<dbReference type="PROSITE" id="PS00154">
    <property type="entry name" value="ATPASE_E1_E2"/>
    <property type="match status" value="1"/>
</dbReference>
<keyword evidence="5" id="KW-0597">Phosphoprotein</keyword>
<dbReference type="GO" id="GO:0005524">
    <property type="term" value="F:ATP binding"/>
    <property type="evidence" value="ECO:0007669"/>
    <property type="project" value="UniProtKB-UniRule"/>
</dbReference>
<dbReference type="EC" id="7.2.2.21" evidence="13"/>
<dbReference type="NCBIfam" id="TIGR01494">
    <property type="entry name" value="ATPase_P-type"/>
    <property type="match status" value="1"/>
</dbReference>
<dbReference type="InterPro" id="IPR051014">
    <property type="entry name" value="Cation_Transport_ATPase_IB"/>
</dbReference>
<dbReference type="SUPFAM" id="SSF56784">
    <property type="entry name" value="HAD-like"/>
    <property type="match status" value="1"/>
</dbReference>
<evidence type="ECO:0000256" key="2">
    <source>
        <dbReference type="ARBA" id="ARBA00006024"/>
    </source>
</evidence>
<dbReference type="InterPro" id="IPR036412">
    <property type="entry name" value="HAD-like_sf"/>
</dbReference>
<feature type="transmembrane region" description="Helical" evidence="15">
    <location>
        <begin position="91"/>
        <end position="107"/>
    </location>
</feature>
<dbReference type="CDD" id="cd07548">
    <property type="entry name" value="P-type_ATPase-Cd_Zn_Co_like"/>
    <property type="match status" value="1"/>
</dbReference>
<dbReference type="NCBIfam" id="TIGR01525">
    <property type="entry name" value="ATPase-IB_hvy"/>
    <property type="match status" value="1"/>
</dbReference>
<dbReference type="SUPFAM" id="SSF55008">
    <property type="entry name" value="HMA, heavy metal-associated domain"/>
    <property type="match status" value="1"/>
</dbReference>
<protein>
    <recommendedName>
        <fullName evidence="13">Cd(2+)-exporting ATPase</fullName>
        <ecNumber evidence="13">7.2.2.21</ecNumber>
    </recommendedName>
</protein>
<dbReference type="PANTHER" id="PTHR48085">
    <property type="entry name" value="CADMIUM/ZINC-TRANSPORTING ATPASE HMA2-RELATED"/>
    <property type="match status" value="1"/>
</dbReference>
<dbReference type="InterPro" id="IPR023298">
    <property type="entry name" value="ATPase_P-typ_TM_dom_sf"/>
</dbReference>
<keyword evidence="3 15" id="KW-1003">Cell membrane</keyword>
<sequence length="693" mass="75551">MRSYRVVGLDCANCAMKIEKKVNEINGVKQANVNFTTGKLTIDADEKDMEAIETTTKKVIKELEPEVEITEIKQKTSHVLDEEESSRTNDLIRIILSVIGLLILFVWKSSELIHFIGFLMIYLLIGFDIIKRAVLNITKGRVFDENFLMAVATIGAMVIGEYPEAVAVMLFYQVGEYFQGMAVNQSRKSIRSLMEIRPEVANVETEEGLITIQPENVLIGAHVVVKPGERVPLDGTVLKGQSLVNTSALTGESLPKEVFVGDMVLSGFINKNQSLLVEVEKNYENSTISKLLELVENASSKKAPAENFITKFAHYYTPVVVGLAILLAIVPPLVLSGAAFEEWIYRALTFLVISCLCALVISVPLSFFGGIGGASKIGVLVKGSNYLELLARTDTMIFDKTGTLTKGDFSIQQIETTIDKSLFMQYVASVEQGSTHPIAQAILADYKGPLLPTDQTEEITGEGIQAIINGMTILVGNHKLLTRYKVEFPVNQSIGTLIYVAIDKQYVGCLVIADTIKKDAKEALRKLKEVGIKKTVMLTGDSREIATHIGKELGVDTVYSELLPQDKVEKLEQFITNSTQKTAFVGDGINDAPVLARADVGIAMGGIGSDAAIEAADVVIMNDEPSKIADAIRLSRKTLKIVKQNIIFAIGIKIFVLILGACGIASMGDAVFADVGVTVLAVLNAMRCLYIKK</sequence>
<dbReference type="InterPro" id="IPR018303">
    <property type="entry name" value="ATPase_P-typ_P_site"/>
</dbReference>
<dbReference type="PRINTS" id="PR00119">
    <property type="entry name" value="CATATPASE"/>
</dbReference>
<dbReference type="InterPro" id="IPR001757">
    <property type="entry name" value="P_typ_ATPase"/>
</dbReference>
<dbReference type="GO" id="GO:0008551">
    <property type="term" value="F:P-type cadmium transporter activity"/>
    <property type="evidence" value="ECO:0007669"/>
    <property type="project" value="UniProtKB-EC"/>
</dbReference>
<comment type="similarity">
    <text evidence="2 15">Belongs to the cation transport ATPase (P-type) (TC 3.A.3) family. Type IB subfamily.</text>
</comment>
<dbReference type="GO" id="GO:0016887">
    <property type="term" value="F:ATP hydrolysis activity"/>
    <property type="evidence" value="ECO:0007669"/>
    <property type="project" value="InterPro"/>
</dbReference>
<evidence type="ECO:0000256" key="8">
    <source>
        <dbReference type="ARBA" id="ARBA00022741"/>
    </source>
</evidence>
<evidence type="ECO:0000256" key="11">
    <source>
        <dbReference type="ARBA" id="ARBA00022989"/>
    </source>
</evidence>
<evidence type="ECO:0000313" key="17">
    <source>
        <dbReference type="EMBL" id="MBF8808295.1"/>
    </source>
</evidence>
<feature type="transmembrane region" description="Helical" evidence="15">
    <location>
        <begin position="113"/>
        <end position="130"/>
    </location>
</feature>
<evidence type="ECO:0000256" key="7">
    <source>
        <dbReference type="ARBA" id="ARBA00022723"/>
    </source>
</evidence>
<keyword evidence="18" id="KW-1185">Reference proteome</keyword>
<dbReference type="InterPro" id="IPR036163">
    <property type="entry name" value="HMA_dom_sf"/>
</dbReference>
<keyword evidence="9 15" id="KW-0067">ATP-binding</keyword>
<dbReference type="Gene3D" id="2.70.150.10">
    <property type="entry name" value="Calcium-transporting ATPase, cytoplasmic transduction domain A"/>
    <property type="match status" value="1"/>
</dbReference>
<dbReference type="InterPro" id="IPR023214">
    <property type="entry name" value="HAD_sf"/>
</dbReference>
<evidence type="ECO:0000256" key="13">
    <source>
        <dbReference type="ARBA" id="ARBA00039103"/>
    </source>
</evidence>
<evidence type="ECO:0000256" key="14">
    <source>
        <dbReference type="ARBA" id="ARBA00049338"/>
    </source>
</evidence>
<keyword evidence="12 15" id="KW-0472">Membrane</keyword>
<feature type="transmembrane region" description="Helical" evidence="15">
    <location>
        <begin position="672"/>
        <end position="690"/>
    </location>
</feature>
<feature type="transmembrane region" description="Helical" evidence="15">
    <location>
        <begin position="315"/>
        <end position="335"/>
    </location>
</feature>
<dbReference type="EMBL" id="JADAKE010000017">
    <property type="protein sequence ID" value="MBF8808295.1"/>
    <property type="molecule type" value="Genomic_DNA"/>
</dbReference>
<evidence type="ECO:0000259" key="16">
    <source>
        <dbReference type="PROSITE" id="PS50846"/>
    </source>
</evidence>
<dbReference type="Gene3D" id="3.30.70.100">
    <property type="match status" value="1"/>
</dbReference>
<dbReference type="PROSITE" id="PS50846">
    <property type="entry name" value="HMA_2"/>
    <property type="match status" value="1"/>
</dbReference>
<keyword evidence="7 15" id="KW-0479">Metal-binding</keyword>
<dbReference type="PRINTS" id="PR00941">
    <property type="entry name" value="CDATPASE"/>
</dbReference>
<dbReference type="PANTHER" id="PTHR48085:SF5">
    <property type="entry name" value="CADMIUM_ZINC-TRANSPORTING ATPASE HMA4-RELATED"/>
    <property type="match status" value="1"/>
</dbReference>
<dbReference type="InterPro" id="IPR008250">
    <property type="entry name" value="ATPase_P-typ_transduc_dom_A_sf"/>
</dbReference>
<dbReference type="Pfam" id="PF00403">
    <property type="entry name" value="HMA"/>
    <property type="match status" value="1"/>
</dbReference>
<evidence type="ECO:0000256" key="15">
    <source>
        <dbReference type="RuleBase" id="RU362081"/>
    </source>
</evidence>
<comment type="catalytic activity">
    <reaction evidence="14">
        <text>Cd(2+)(in) + ATP + H2O = Cd(2+)(out) + ADP + phosphate + H(+)</text>
        <dbReference type="Rhea" id="RHEA:12132"/>
        <dbReference type="ChEBI" id="CHEBI:15377"/>
        <dbReference type="ChEBI" id="CHEBI:15378"/>
        <dbReference type="ChEBI" id="CHEBI:30616"/>
        <dbReference type="ChEBI" id="CHEBI:43474"/>
        <dbReference type="ChEBI" id="CHEBI:48775"/>
        <dbReference type="ChEBI" id="CHEBI:456216"/>
        <dbReference type="EC" id="7.2.2.21"/>
    </reaction>
</comment>
<name>A0A931B0T1_9ENTE</name>
<evidence type="ECO:0000256" key="3">
    <source>
        <dbReference type="ARBA" id="ARBA00022475"/>
    </source>
</evidence>
<dbReference type="InterPro" id="IPR006121">
    <property type="entry name" value="HMA_dom"/>
</dbReference>
<evidence type="ECO:0000256" key="9">
    <source>
        <dbReference type="ARBA" id="ARBA00022840"/>
    </source>
</evidence>
<dbReference type="Gene3D" id="3.40.50.1000">
    <property type="entry name" value="HAD superfamily/HAD-like"/>
    <property type="match status" value="1"/>
</dbReference>
<evidence type="ECO:0000256" key="1">
    <source>
        <dbReference type="ARBA" id="ARBA00004651"/>
    </source>
</evidence>
<dbReference type="PROSITE" id="PS01047">
    <property type="entry name" value="HMA_1"/>
    <property type="match status" value="1"/>
</dbReference>
<proteinExistence type="inferred from homology"/>
<comment type="subcellular location">
    <subcellularLocation>
        <location evidence="1">Cell membrane</location>
        <topology evidence="1">Multi-pass membrane protein</topology>
    </subcellularLocation>
</comment>
<dbReference type="InterPro" id="IPR059000">
    <property type="entry name" value="ATPase_P-type_domA"/>
</dbReference>
<reference evidence="17" key="1">
    <citation type="submission" date="2020-09" db="EMBL/GenBank/DDBJ databases">
        <title>Genomic insights into the novelty and pathogenicity of a unique biofilm-forming Enterococcus sp. bacteria (Enterococcus lacertideformus) identified in reptiles.</title>
        <authorList>
            <person name="Agius J.E."/>
            <person name="Phalen D.N."/>
            <person name="Rose K."/>
            <person name="Eden J.-S."/>
        </authorList>
    </citation>
    <scope>NUCLEOTIDE SEQUENCE</scope>
    <source>
        <strain evidence="17">PHRS 0518</strain>
    </source>
</reference>
<keyword evidence="10" id="KW-1278">Translocase</keyword>
<evidence type="ECO:0000256" key="6">
    <source>
        <dbReference type="ARBA" id="ARBA00022692"/>
    </source>
</evidence>
<dbReference type="InterPro" id="IPR023299">
    <property type="entry name" value="ATPase_P-typ_cyto_dom_N"/>
</dbReference>
<feature type="transmembrane region" description="Helical" evidence="15">
    <location>
        <begin position="347"/>
        <end position="368"/>
    </location>
</feature>
<evidence type="ECO:0000313" key="18">
    <source>
        <dbReference type="Proteomes" id="UP000637757"/>
    </source>
</evidence>
<dbReference type="Gene3D" id="3.40.1110.10">
    <property type="entry name" value="Calcium-transporting ATPase, cytoplasmic domain N"/>
    <property type="match status" value="1"/>
</dbReference>
<keyword evidence="6 15" id="KW-0812">Transmembrane</keyword>
<evidence type="ECO:0000256" key="5">
    <source>
        <dbReference type="ARBA" id="ARBA00022553"/>
    </source>
</evidence>
<feature type="transmembrane region" description="Helical" evidence="15">
    <location>
        <begin position="646"/>
        <end position="666"/>
    </location>
</feature>
<keyword evidence="8 15" id="KW-0547">Nucleotide-binding</keyword>
<dbReference type="GO" id="GO:0005886">
    <property type="term" value="C:plasma membrane"/>
    <property type="evidence" value="ECO:0007669"/>
    <property type="project" value="UniProtKB-SubCell"/>
</dbReference>
<evidence type="ECO:0000256" key="10">
    <source>
        <dbReference type="ARBA" id="ARBA00022967"/>
    </source>
</evidence>
<dbReference type="NCBIfam" id="TIGR01512">
    <property type="entry name" value="ATPase-IB2_Cd"/>
    <property type="match status" value="1"/>
</dbReference>
<dbReference type="Pfam" id="PF00122">
    <property type="entry name" value="E1-E2_ATPase"/>
    <property type="match status" value="1"/>
</dbReference>
<evidence type="ECO:0000256" key="4">
    <source>
        <dbReference type="ARBA" id="ARBA00022539"/>
    </source>
</evidence>
<comment type="caution">
    <text evidence="17">The sequence shown here is derived from an EMBL/GenBank/DDBJ whole genome shotgun (WGS) entry which is preliminary data.</text>
</comment>
<dbReference type="GO" id="GO:0046872">
    <property type="term" value="F:metal ion binding"/>
    <property type="evidence" value="ECO:0007669"/>
    <property type="project" value="UniProtKB-KW"/>
</dbReference>